<reference evidence="2 3" key="1">
    <citation type="submission" date="2020-03" db="EMBL/GenBank/DDBJ databases">
        <title>Genomic Encyclopedia of Type Strains, Phase IV (KMG-IV): sequencing the most valuable type-strain genomes for metagenomic binning, comparative biology and taxonomic classification.</title>
        <authorList>
            <person name="Goeker M."/>
        </authorList>
    </citation>
    <scope>NUCLEOTIDE SEQUENCE [LARGE SCALE GENOMIC DNA]</scope>
    <source>
        <strain evidence="2 3">DSM 7225</strain>
    </source>
</reference>
<dbReference type="Proteomes" id="UP000531251">
    <property type="component" value="Unassembled WGS sequence"/>
</dbReference>
<protein>
    <submittedName>
        <fullName evidence="2">Uncharacterized protein</fullName>
    </submittedName>
</protein>
<proteinExistence type="predicted"/>
<keyword evidence="1" id="KW-1133">Transmembrane helix</keyword>
<name>A0A7X5XW33_9SPHN</name>
<keyword evidence="3" id="KW-1185">Reference proteome</keyword>
<evidence type="ECO:0000256" key="1">
    <source>
        <dbReference type="SAM" id="Phobius"/>
    </source>
</evidence>
<evidence type="ECO:0000313" key="3">
    <source>
        <dbReference type="Proteomes" id="UP000531251"/>
    </source>
</evidence>
<keyword evidence="1" id="KW-0812">Transmembrane</keyword>
<dbReference type="AlphaFoldDB" id="A0A7X5XW33"/>
<dbReference type="EMBL" id="JAATJB010000002">
    <property type="protein sequence ID" value="NJB96416.1"/>
    <property type="molecule type" value="Genomic_DNA"/>
</dbReference>
<accession>A0A7X5XW33</accession>
<comment type="caution">
    <text evidence="2">The sequence shown here is derived from an EMBL/GenBank/DDBJ whole genome shotgun (WGS) entry which is preliminary data.</text>
</comment>
<dbReference type="RefSeq" id="WP_125974126.1">
    <property type="nucleotide sequence ID" value="NZ_BAAADY010000030.1"/>
</dbReference>
<gene>
    <name evidence="2" type="ORF">GGR89_000716</name>
</gene>
<evidence type="ECO:0000313" key="2">
    <source>
        <dbReference type="EMBL" id="NJB96416.1"/>
    </source>
</evidence>
<keyword evidence="1" id="KW-0472">Membrane</keyword>
<sequence>MPRHKRLLLVAGAVALLVAITRPSPPHADFELLMHRVGDTAPQQVHAAVDLGVLAVSVLVTWSGRLAR</sequence>
<organism evidence="2 3">
    <name type="scientific">Sphingomonas trueperi</name>
    <dbReference type="NCBI Taxonomy" id="53317"/>
    <lineage>
        <taxon>Bacteria</taxon>
        <taxon>Pseudomonadati</taxon>
        <taxon>Pseudomonadota</taxon>
        <taxon>Alphaproteobacteria</taxon>
        <taxon>Sphingomonadales</taxon>
        <taxon>Sphingomonadaceae</taxon>
        <taxon>Sphingomonas</taxon>
    </lineage>
</organism>
<feature type="transmembrane region" description="Helical" evidence="1">
    <location>
        <begin position="47"/>
        <end position="67"/>
    </location>
</feature>